<proteinExistence type="inferred from homology"/>
<dbReference type="PANTHER" id="PTHR34137:SF1">
    <property type="entry name" value="EXODEOXYRIBONUCLEASE 7 SMALL SUBUNIT"/>
    <property type="match status" value="1"/>
</dbReference>
<evidence type="ECO:0000256" key="3">
    <source>
        <dbReference type="ARBA" id="ARBA00022722"/>
    </source>
</evidence>
<accession>A0A0K8MIJ1</accession>
<keyword evidence="2 6" id="KW-0963">Cytoplasm</keyword>
<comment type="subcellular location">
    <subcellularLocation>
        <location evidence="6">Cytoplasm</location>
    </subcellularLocation>
</comment>
<keyword evidence="5 6" id="KW-0269">Exonuclease</keyword>
<dbReference type="OrthoDB" id="9798666at2"/>
<keyword evidence="3 6" id="KW-0540">Nuclease</keyword>
<dbReference type="InterPro" id="IPR003761">
    <property type="entry name" value="Exonuc_VII_S"/>
</dbReference>
<dbReference type="InterPro" id="IPR037004">
    <property type="entry name" value="Exonuc_VII_ssu_sf"/>
</dbReference>
<dbReference type="EMBL" id="DF968000">
    <property type="protein sequence ID" value="GAO99699.1"/>
    <property type="molecule type" value="Genomic_DNA"/>
</dbReference>
<evidence type="ECO:0000256" key="6">
    <source>
        <dbReference type="HAMAP-Rule" id="MF_00337"/>
    </source>
</evidence>
<evidence type="ECO:0000256" key="2">
    <source>
        <dbReference type="ARBA" id="ARBA00022490"/>
    </source>
</evidence>
<dbReference type="Proteomes" id="UP000253891">
    <property type="component" value="Unassembled WGS sequence"/>
</dbReference>
<dbReference type="GO" id="GO:0006308">
    <property type="term" value="P:DNA catabolic process"/>
    <property type="evidence" value="ECO:0007669"/>
    <property type="project" value="UniProtKB-UniRule"/>
</dbReference>
<evidence type="ECO:0000313" key="7">
    <source>
        <dbReference type="EMBL" id="GAO99699.1"/>
    </source>
</evidence>
<dbReference type="AlphaFoldDB" id="A0A0K8MIJ1"/>
<dbReference type="Gene3D" id="1.10.287.1040">
    <property type="entry name" value="Exonuclease VII, small subunit"/>
    <property type="match status" value="1"/>
</dbReference>
<keyword evidence="8" id="KW-1185">Reference proteome</keyword>
<dbReference type="SUPFAM" id="SSF116842">
    <property type="entry name" value="XseB-like"/>
    <property type="match status" value="1"/>
</dbReference>
<comment type="subunit">
    <text evidence="6">Heterooligomer composed of large and small subunits.</text>
</comment>
<dbReference type="NCBIfam" id="NF002138">
    <property type="entry name" value="PRK00977.1-2"/>
    <property type="match status" value="1"/>
</dbReference>
<gene>
    <name evidence="6" type="primary">xseB</name>
    <name evidence="7" type="ORF">FFIC_231860</name>
</gene>
<dbReference type="STRING" id="157463.GCA_001047075_00620"/>
<dbReference type="HAMAP" id="MF_00337">
    <property type="entry name" value="Exonuc_7_S"/>
    <property type="match status" value="1"/>
</dbReference>
<sequence length="75" mass="8345">MTEELTFEAKLKQLETIVTALEKGDRPLETALTDFKTGVTLAKDLQKTLQEAEKTLAKVMNDDGSMTDLELTNND</sequence>
<dbReference type="GO" id="GO:0008855">
    <property type="term" value="F:exodeoxyribonuclease VII activity"/>
    <property type="evidence" value="ECO:0007669"/>
    <property type="project" value="UniProtKB-UniRule"/>
</dbReference>
<comment type="similarity">
    <text evidence="1 6">Belongs to the XseB family.</text>
</comment>
<protein>
    <recommendedName>
        <fullName evidence="6">Exodeoxyribonuclease 7 small subunit</fullName>
        <ecNumber evidence="6">3.1.11.6</ecNumber>
    </recommendedName>
    <alternativeName>
        <fullName evidence="6">Exodeoxyribonuclease VII small subunit</fullName>
        <shortName evidence="6">Exonuclease VII small subunit</shortName>
    </alternativeName>
</protein>
<dbReference type="Pfam" id="PF02609">
    <property type="entry name" value="Exonuc_VII_S"/>
    <property type="match status" value="1"/>
</dbReference>
<comment type="function">
    <text evidence="6">Bidirectionally degrades single-stranded DNA into large acid-insoluble oligonucleotides, which are then degraded further into small acid-soluble oligonucleotides.</text>
</comment>
<keyword evidence="4 6" id="KW-0378">Hydrolase</keyword>
<name>A0A0K8MIJ1_9LACO</name>
<dbReference type="NCBIfam" id="TIGR01280">
    <property type="entry name" value="xseB"/>
    <property type="match status" value="1"/>
</dbReference>
<dbReference type="GO" id="GO:0009318">
    <property type="term" value="C:exodeoxyribonuclease VII complex"/>
    <property type="evidence" value="ECO:0007669"/>
    <property type="project" value="UniProtKB-UniRule"/>
</dbReference>
<evidence type="ECO:0000256" key="1">
    <source>
        <dbReference type="ARBA" id="ARBA00009998"/>
    </source>
</evidence>
<organism evidence="7 8">
    <name type="scientific">Fructobacillus ficulneus</name>
    <dbReference type="NCBI Taxonomy" id="157463"/>
    <lineage>
        <taxon>Bacteria</taxon>
        <taxon>Bacillati</taxon>
        <taxon>Bacillota</taxon>
        <taxon>Bacilli</taxon>
        <taxon>Lactobacillales</taxon>
        <taxon>Lactobacillaceae</taxon>
        <taxon>Fructobacillus</taxon>
    </lineage>
</organism>
<evidence type="ECO:0000256" key="5">
    <source>
        <dbReference type="ARBA" id="ARBA00022839"/>
    </source>
</evidence>
<dbReference type="PIRSF" id="PIRSF006488">
    <property type="entry name" value="Exonuc_VII_S"/>
    <property type="match status" value="1"/>
</dbReference>
<evidence type="ECO:0000313" key="8">
    <source>
        <dbReference type="Proteomes" id="UP000253891"/>
    </source>
</evidence>
<comment type="catalytic activity">
    <reaction evidence="6">
        <text>Exonucleolytic cleavage in either 5'- to 3'- or 3'- to 5'-direction to yield nucleoside 5'-phosphates.</text>
        <dbReference type="EC" id="3.1.11.6"/>
    </reaction>
</comment>
<dbReference type="RefSeq" id="WP_061993100.1">
    <property type="nucleotide sequence ID" value="NZ_DF968000.1"/>
</dbReference>
<dbReference type="EC" id="3.1.11.6" evidence="6"/>
<reference evidence="7 8" key="1">
    <citation type="journal article" date="2015" name="BMC Genomics">
        <title>Comparative genomics of Fructobacillus spp. and Leuconostoc spp. reveals niche-specific evolution of Fructobacillus spp.</title>
        <authorList>
            <person name="Endo A."/>
            <person name="Tanizawa Y."/>
            <person name="Tanaka N."/>
            <person name="Maeno S."/>
            <person name="Kumar H."/>
            <person name="Shiwa Y."/>
            <person name="Okada S."/>
            <person name="Yoshikawa H."/>
            <person name="Dicks L."/>
            <person name="Nakagawa J."/>
            <person name="Arita M."/>
        </authorList>
    </citation>
    <scope>NUCLEOTIDE SEQUENCE [LARGE SCALE GENOMIC DNA]</scope>
    <source>
        <strain evidence="7 8">JCM 12225</strain>
    </source>
</reference>
<dbReference type="GO" id="GO:0005829">
    <property type="term" value="C:cytosol"/>
    <property type="evidence" value="ECO:0007669"/>
    <property type="project" value="TreeGrafter"/>
</dbReference>
<dbReference type="PANTHER" id="PTHR34137">
    <property type="entry name" value="EXODEOXYRIBONUCLEASE 7 SMALL SUBUNIT"/>
    <property type="match status" value="1"/>
</dbReference>
<evidence type="ECO:0000256" key="4">
    <source>
        <dbReference type="ARBA" id="ARBA00022801"/>
    </source>
</evidence>